<keyword evidence="4" id="KW-0931">ER-Golgi transport</keyword>
<dbReference type="FunFam" id="3.40.50.300:FF:000728">
    <property type="entry name" value="ADP-ribosylation factor-like protein 5"/>
    <property type="match status" value="1"/>
</dbReference>
<keyword evidence="2" id="KW-0449">Lipoprotein</keyword>
<dbReference type="EMBL" id="OU503041">
    <property type="protein sequence ID" value="CAI9762698.1"/>
    <property type="molecule type" value="Genomic_DNA"/>
</dbReference>
<evidence type="ECO:0000256" key="2">
    <source>
        <dbReference type="ARBA" id="ARBA00022707"/>
    </source>
</evidence>
<feature type="region of interest" description="Disordered" evidence="9">
    <location>
        <begin position="274"/>
        <end position="315"/>
    </location>
</feature>
<dbReference type="Proteomes" id="UP000834106">
    <property type="component" value="Chromosome 6"/>
</dbReference>
<evidence type="ECO:0000313" key="12">
    <source>
        <dbReference type="Proteomes" id="UP000834106"/>
    </source>
</evidence>
<dbReference type="Pfam" id="PF00025">
    <property type="entry name" value="Arf"/>
    <property type="match status" value="1"/>
</dbReference>
<dbReference type="SMART" id="SM00177">
    <property type="entry name" value="ARF"/>
    <property type="match status" value="1"/>
</dbReference>
<keyword evidence="3 7" id="KW-0547">Nucleotide-binding</keyword>
<dbReference type="SMART" id="SM00178">
    <property type="entry name" value="SAR"/>
    <property type="match status" value="1"/>
</dbReference>
<dbReference type="SMART" id="SM00175">
    <property type="entry name" value="RAB"/>
    <property type="match status" value="1"/>
</dbReference>
<keyword evidence="8" id="KW-0460">Magnesium</keyword>
<dbReference type="CDD" id="cd04153">
    <property type="entry name" value="Arl5_Arl8"/>
    <property type="match status" value="1"/>
</dbReference>
<protein>
    <recommendedName>
        <fullName evidence="13">ADP-ribosylation factor-like protein 5</fullName>
    </recommendedName>
</protein>
<evidence type="ECO:0000256" key="10">
    <source>
        <dbReference type="SAM" id="Phobius"/>
    </source>
</evidence>
<feature type="transmembrane region" description="Helical" evidence="10">
    <location>
        <begin position="175"/>
        <end position="195"/>
    </location>
</feature>
<dbReference type="Gene3D" id="3.40.50.300">
    <property type="entry name" value="P-loop containing nucleotide triphosphate hydrolases"/>
    <property type="match status" value="1"/>
</dbReference>
<dbReference type="InterPro" id="IPR027417">
    <property type="entry name" value="P-loop_NTPase"/>
</dbReference>
<evidence type="ECO:0000256" key="4">
    <source>
        <dbReference type="ARBA" id="ARBA00022892"/>
    </source>
</evidence>
<accession>A0AAD1Z4F6</accession>
<evidence type="ECO:0000256" key="6">
    <source>
        <dbReference type="ARBA" id="ARBA00023134"/>
    </source>
</evidence>
<dbReference type="GO" id="GO:0016192">
    <property type="term" value="P:vesicle-mediated transport"/>
    <property type="evidence" value="ECO:0007669"/>
    <property type="project" value="UniProtKB-KW"/>
</dbReference>
<sequence>MDLESNLTAEAPKGKKCGGGVGMRCSAVQCGVVWCSEWRGAVLCAVVVVWCGGGGCAVVLTVAVSVEVDVQWYGANGGCVDGCGCGAVDAMVVSRSVVMVVTETCEQQKYWLMPKMDLESNLTAEAPKGKKVRGNEQKMAIAMVLQETGEVATRLLRRLRPCSDLRSSLGGGDGLMVLVALVCWVLLVVAAVHLYRVGCVDSGVKGKFVQKGENHLILPSLCDSKVLFQNDCPATLLARVIGIIGPVDQEMLAKGRETYKYFTKNHMLYEKNQSRNDFTNNGHSEEDRETISNGSAIQRRRSSTNFHPQKSSNIHKSKGFQMGAFISKFWFMMFPAKEYKIVIVGLDNAGKTTTLYKLHLGEVVTTHPTVGSNVEELVYKNIRFEVWDLGGQDRLRTSWTTYYRGTHAVIVVIDSTDRARITLMKDELFKLLPHEDLQSAVVLVFANKQDLKDAMTPAEITDALSLHSIKNHDWHIQACSALTGDGLYDGLGWIAQHVTGKAPS</sequence>
<evidence type="ECO:0000313" key="11">
    <source>
        <dbReference type="EMBL" id="CAI9762698.1"/>
    </source>
</evidence>
<evidence type="ECO:0000256" key="5">
    <source>
        <dbReference type="ARBA" id="ARBA00022927"/>
    </source>
</evidence>
<dbReference type="PRINTS" id="PR00328">
    <property type="entry name" value="SAR1GTPBP"/>
</dbReference>
<feature type="binding site" evidence="8">
    <location>
        <position position="352"/>
    </location>
    <ligand>
        <name>Mg(2+)</name>
        <dbReference type="ChEBI" id="CHEBI:18420"/>
    </ligand>
</feature>
<dbReference type="NCBIfam" id="TIGR00231">
    <property type="entry name" value="small_GTP"/>
    <property type="match status" value="1"/>
</dbReference>
<evidence type="ECO:0000256" key="7">
    <source>
        <dbReference type="PIRSR" id="PIRSR606689-1"/>
    </source>
</evidence>
<feature type="binding site" evidence="7">
    <location>
        <begin position="447"/>
        <end position="450"/>
    </location>
    <ligand>
        <name>GTP</name>
        <dbReference type="ChEBI" id="CHEBI:37565"/>
    </ligand>
</feature>
<evidence type="ECO:0000256" key="1">
    <source>
        <dbReference type="ARBA" id="ARBA00010290"/>
    </source>
</evidence>
<proteinExistence type="inferred from homology"/>
<dbReference type="GO" id="GO:0003924">
    <property type="term" value="F:GTPase activity"/>
    <property type="evidence" value="ECO:0007669"/>
    <property type="project" value="InterPro"/>
</dbReference>
<gene>
    <name evidence="11" type="ORF">FPE_LOCUS10128</name>
</gene>
<evidence type="ECO:0000256" key="9">
    <source>
        <dbReference type="SAM" id="MobiDB-lite"/>
    </source>
</evidence>
<keyword evidence="2" id="KW-0519">Myristate</keyword>
<comment type="similarity">
    <text evidence="1">Belongs to the small GTPase superfamily. Arf family.</text>
</comment>
<feature type="compositionally biased region" description="Polar residues" evidence="9">
    <location>
        <begin position="303"/>
        <end position="312"/>
    </location>
</feature>
<dbReference type="InterPro" id="IPR005225">
    <property type="entry name" value="Small_GTP-bd"/>
</dbReference>
<dbReference type="AlphaFoldDB" id="A0AAD1Z4F6"/>
<dbReference type="InterPro" id="IPR024156">
    <property type="entry name" value="Small_GTPase_ARF"/>
</dbReference>
<reference evidence="11" key="1">
    <citation type="submission" date="2023-05" db="EMBL/GenBank/DDBJ databases">
        <authorList>
            <person name="Huff M."/>
        </authorList>
    </citation>
    <scope>NUCLEOTIDE SEQUENCE</scope>
</reference>
<dbReference type="GO" id="GO:0015031">
    <property type="term" value="P:protein transport"/>
    <property type="evidence" value="ECO:0007669"/>
    <property type="project" value="UniProtKB-KW"/>
</dbReference>
<name>A0AAD1Z4F6_9LAMI</name>
<keyword evidence="10" id="KW-1133">Transmembrane helix</keyword>
<feature type="binding site" evidence="7">
    <location>
        <begin position="345"/>
        <end position="352"/>
    </location>
    <ligand>
        <name>GTP</name>
        <dbReference type="ChEBI" id="CHEBI:37565"/>
    </ligand>
</feature>
<feature type="binding site" evidence="8">
    <location>
        <position position="369"/>
    </location>
    <ligand>
        <name>Mg(2+)</name>
        <dbReference type="ChEBI" id="CHEBI:18420"/>
    </ligand>
</feature>
<keyword evidence="12" id="KW-1185">Reference proteome</keyword>
<dbReference type="GO" id="GO:0005525">
    <property type="term" value="F:GTP binding"/>
    <property type="evidence" value="ECO:0007669"/>
    <property type="project" value="UniProtKB-KW"/>
</dbReference>
<dbReference type="PANTHER" id="PTHR11711">
    <property type="entry name" value="ADP RIBOSYLATION FACTOR-RELATED"/>
    <property type="match status" value="1"/>
</dbReference>
<keyword evidence="5" id="KW-0813">Transport</keyword>
<evidence type="ECO:0000256" key="3">
    <source>
        <dbReference type="ARBA" id="ARBA00022741"/>
    </source>
</evidence>
<evidence type="ECO:0000256" key="8">
    <source>
        <dbReference type="PIRSR" id="PIRSR606689-2"/>
    </source>
</evidence>
<keyword evidence="10" id="KW-0472">Membrane</keyword>
<evidence type="ECO:0008006" key="13">
    <source>
        <dbReference type="Google" id="ProtNLM"/>
    </source>
</evidence>
<keyword evidence="8" id="KW-0479">Metal-binding</keyword>
<keyword evidence="5" id="KW-0653">Protein transport</keyword>
<dbReference type="SUPFAM" id="SSF52540">
    <property type="entry name" value="P-loop containing nucleoside triphosphate hydrolases"/>
    <property type="match status" value="1"/>
</dbReference>
<keyword evidence="6 7" id="KW-0342">GTP-binding</keyword>
<dbReference type="InterPro" id="IPR006689">
    <property type="entry name" value="Small_GTPase_ARF/SAR"/>
</dbReference>
<feature type="binding site" evidence="7">
    <location>
        <position position="391"/>
    </location>
    <ligand>
        <name>GTP</name>
        <dbReference type="ChEBI" id="CHEBI:37565"/>
    </ligand>
</feature>
<keyword evidence="10" id="KW-0812">Transmembrane</keyword>
<dbReference type="PROSITE" id="PS51417">
    <property type="entry name" value="ARF"/>
    <property type="match status" value="1"/>
</dbReference>
<dbReference type="GO" id="GO:0046872">
    <property type="term" value="F:metal ion binding"/>
    <property type="evidence" value="ECO:0007669"/>
    <property type="project" value="UniProtKB-KW"/>
</dbReference>
<organism evidence="11 12">
    <name type="scientific">Fraxinus pennsylvanica</name>
    <dbReference type="NCBI Taxonomy" id="56036"/>
    <lineage>
        <taxon>Eukaryota</taxon>
        <taxon>Viridiplantae</taxon>
        <taxon>Streptophyta</taxon>
        <taxon>Embryophyta</taxon>
        <taxon>Tracheophyta</taxon>
        <taxon>Spermatophyta</taxon>
        <taxon>Magnoliopsida</taxon>
        <taxon>eudicotyledons</taxon>
        <taxon>Gunneridae</taxon>
        <taxon>Pentapetalae</taxon>
        <taxon>asterids</taxon>
        <taxon>lamiids</taxon>
        <taxon>Lamiales</taxon>
        <taxon>Oleaceae</taxon>
        <taxon>Oleeae</taxon>
        <taxon>Fraxinus</taxon>
    </lineage>
</organism>